<evidence type="ECO:0000313" key="1">
    <source>
        <dbReference type="EMBL" id="KAF6025152.1"/>
    </source>
</evidence>
<dbReference type="Proteomes" id="UP000593567">
    <property type="component" value="Unassembled WGS sequence"/>
</dbReference>
<dbReference type="EMBL" id="VXIV02002489">
    <property type="protein sequence ID" value="KAF6025152.1"/>
    <property type="molecule type" value="Genomic_DNA"/>
</dbReference>
<comment type="caution">
    <text evidence="1">The sequence shown here is derived from an EMBL/GenBank/DDBJ whole genome shotgun (WGS) entry which is preliminary data.</text>
</comment>
<name>A0A7J7JFR5_BUGNE</name>
<accession>A0A7J7JFR5</accession>
<proteinExistence type="predicted"/>
<gene>
    <name evidence="1" type="ORF">EB796_016529</name>
</gene>
<organism evidence="1 2">
    <name type="scientific">Bugula neritina</name>
    <name type="common">Brown bryozoan</name>
    <name type="synonym">Sertularia neritina</name>
    <dbReference type="NCBI Taxonomy" id="10212"/>
    <lineage>
        <taxon>Eukaryota</taxon>
        <taxon>Metazoa</taxon>
        <taxon>Spiralia</taxon>
        <taxon>Lophotrochozoa</taxon>
        <taxon>Bryozoa</taxon>
        <taxon>Gymnolaemata</taxon>
        <taxon>Cheilostomatida</taxon>
        <taxon>Flustrina</taxon>
        <taxon>Buguloidea</taxon>
        <taxon>Bugulidae</taxon>
        <taxon>Bugula</taxon>
    </lineage>
</organism>
<reference evidence="1" key="1">
    <citation type="submission" date="2020-06" db="EMBL/GenBank/DDBJ databases">
        <title>Draft genome of Bugula neritina, a colonial animal packing powerful symbionts and potential medicines.</title>
        <authorList>
            <person name="Rayko M."/>
        </authorList>
    </citation>
    <scope>NUCLEOTIDE SEQUENCE [LARGE SCALE GENOMIC DNA]</scope>
    <source>
        <strain evidence="1">Kwan_BN1</strain>
    </source>
</reference>
<keyword evidence="2" id="KW-1185">Reference proteome</keyword>
<protein>
    <submittedName>
        <fullName evidence="1">Uncharacterized protein</fullName>
    </submittedName>
</protein>
<sequence length="67" mass="7540">MAMGPEAELKGERRLFKKLQKQYEEQDSETGVALLGNNTNQRQGRDSVVVNRSELLEQVPCSLSIGY</sequence>
<evidence type="ECO:0000313" key="2">
    <source>
        <dbReference type="Proteomes" id="UP000593567"/>
    </source>
</evidence>
<dbReference type="AlphaFoldDB" id="A0A7J7JFR5"/>